<feature type="transmembrane region" description="Helical" evidence="2">
    <location>
        <begin position="36"/>
        <end position="61"/>
    </location>
</feature>
<gene>
    <name evidence="3" type="ORF">CVM52_09720</name>
</gene>
<keyword evidence="4" id="KW-1185">Reference proteome</keyword>
<sequence length="133" mass="13997">MHHTAALIASLASLALICAIYYCNRRAAETSWLKSDVLASVLLSLLVGLFPIALFAPFVGLWQLLQGGLSAGSAMAASGDILSLGACVLTAWLFRALVRARADSWRSPTNVTPLTPRPAGPATPTHSRLKKAA</sequence>
<name>A0A2M8J2A5_9RHOB</name>
<organism evidence="3 4">
    <name type="scientific">Pseudooceanicola lipolyticus</name>
    <dbReference type="NCBI Taxonomy" id="2029104"/>
    <lineage>
        <taxon>Bacteria</taxon>
        <taxon>Pseudomonadati</taxon>
        <taxon>Pseudomonadota</taxon>
        <taxon>Alphaproteobacteria</taxon>
        <taxon>Rhodobacterales</taxon>
        <taxon>Paracoccaceae</taxon>
        <taxon>Pseudooceanicola</taxon>
    </lineage>
</organism>
<dbReference type="EMBL" id="PGTB01000027">
    <property type="protein sequence ID" value="PJE36920.1"/>
    <property type="molecule type" value="Genomic_DNA"/>
</dbReference>
<reference evidence="3 4" key="1">
    <citation type="journal article" date="2018" name="Int. J. Syst. Evol. Microbiol.">
        <title>Pseudooceanicola lipolyticus sp. nov., a marine alphaproteobacterium, reclassification of Oceanicola flagellatus as Pseudooceanicola flagellatus comb. nov. and emended description of the genus Pseudooceanicola.</title>
        <authorList>
            <person name="Huang M.-M."/>
            <person name="Guo L.-L."/>
            <person name="Wu Y.-H."/>
            <person name="Lai Q.-L."/>
            <person name="Shao Z.-Z."/>
            <person name="Wang C.-S."/>
            <person name="Wu M."/>
            <person name="Xu X.-W."/>
        </authorList>
    </citation>
    <scope>NUCLEOTIDE SEQUENCE [LARGE SCALE GENOMIC DNA]</scope>
    <source>
        <strain evidence="3 4">157</strain>
    </source>
</reference>
<evidence type="ECO:0000256" key="1">
    <source>
        <dbReference type="SAM" id="MobiDB-lite"/>
    </source>
</evidence>
<feature type="transmembrane region" description="Helical" evidence="2">
    <location>
        <begin position="81"/>
        <end position="98"/>
    </location>
</feature>
<evidence type="ECO:0000313" key="4">
    <source>
        <dbReference type="Proteomes" id="UP000231553"/>
    </source>
</evidence>
<evidence type="ECO:0000313" key="3">
    <source>
        <dbReference type="EMBL" id="PJE36920.1"/>
    </source>
</evidence>
<accession>A0A2M8J2A5</accession>
<evidence type="ECO:0000256" key="2">
    <source>
        <dbReference type="SAM" id="Phobius"/>
    </source>
</evidence>
<protein>
    <submittedName>
        <fullName evidence="3">Uncharacterized protein</fullName>
    </submittedName>
</protein>
<dbReference type="AlphaFoldDB" id="A0A2M8J2A5"/>
<keyword evidence="2" id="KW-1133">Transmembrane helix</keyword>
<proteinExistence type="predicted"/>
<comment type="caution">
    <text evidence="3">The sequence shown here is derived from an EMBL/GenBank/DDBJ whole genome shotgun (WGS) entry which is preliminary data.</text>
</comment>
<keyword evidence="2" id="KW-0472">Membrane</keyword>
<dbReference type="Proteomes" id="UP000231553">
    <property type="component" value="Unassembled WGS sequence"/>
</dbReference>
<feature type="transmembrane region" description="Helical" evidence="2">
    <location>
        <begin position="6"/>
        <end position="24"/>
    </location>
</feature>
<keyword evidence="2" id="KW-0812">Transmembrane</keyword>
<dbReference type="RefSeq" id="WP_100162315.1">
    <property type="nucleotide sequence ID" value="NZ_PGTB01000027.1"/>
</dbReference>
<dbReference type="OrthoDB" id="7874406at2"/>
<feature type="region of interest" description="Disordered" evidence="1">
    <location>
        <begin position="106"/>
        <end position="133"/>
    </location>
</feature>